<reference evidence="1" key="1">
    <citation type="submission" date="2024-05" db="EMBL/GenBank/DDBJ databases">
        <title>30 novel species of actinomycetes from the DSMZ collection.</title>
        <authorList>
            <person name="Nouioui I."/>
        </authorList>
    </citation>
    <scope>NUCLEOTIDE SEQUENCE</scope>
    <source>
        <strain evidence="1">DSM 40473</strain>
    </source>
</reference>
<sequence>MIGQIVTLVGVLVGALTSYLAATTAERTRHRRTMATRWDERKLDTYIEYASCVKEIHAAAKRALQAEQGTDTHREFLTAMEEAERKRSVLFETLILLAAPAAIEAANAVNRVLWKIEIATRDHDTTPVEGDLMALLTAYHAQARLDLGIPHTEAWPF</sequence>
<keyword evidence="2" id="KW-1185">Reference proteome</keyword>
<evidence type="ECO:0008006" key="3">
    <source>
        <dbReference type="Google" id="ProtNLM"/>
    </source>
</evidence>
<dbReference type="RefSeq" id="WP_311608892.1">
    <property type="nucleotide sequence ID" value="NZ_JAVRFI010000003.1"/>
</dbReference>
<proteinExistence type="predicted"/>
<protein>
    <recommendedName>
        <fullName evidence="3">Secreted protein</fullName>
    </recommendedName>
</protein>
<organism evidence="1 2">
    <name type="scientific">Streptomyces hesseae</name>
    <dbReference type="NCBI Taxonomy" id="3075519"/>
    <lineage>
        <taxon>Bacteria</taxon>
        <taxon>Bacillati</taxon>
        <taxon>Actinomycetota</taxon>
        <taxon>Actinomycetes</taxon>
        <taxon>Kitasatosporales</taxon>
        <taxon>Streptomycetaceae</taxon>
        <taxon>Streptomyces</taxon>
    </lineage>
</organism>
<comment type="caution">
    <text evidence="1">The sequence shown here is derived from an EMBL/GenBank/DDBJ whole genome shotgun (WGS) entry which is preliminary data.</text>
</comment>
<accession>A0ABU2SLW9</accession>
<evidence type="ECO:0000313" key="2">
    <source>
        <dbReference type="Proteomes" id="UP001180531"/>
    </source>
</evidence>
<evidence type="ECO:0000313" key="1">
    <source>
        <dbReference type="EMBL" id="MDT0448874.1"/>
    </source>
</evidence>
<dbReference type="Proteomes" id="UP001180531">
    <property type="component" value="Unassembled WGS sequence"/>
</dbReference>
<name>A0ABU2SLW9_9ACTN</name>
<dbReference type="EMBL" id="JAVRFI010000003">
    <property type="protein sequence ID" value="MDT0448874.1"/>
    <property type="molecule type" value="Genomic_DNA"/>
</dbReference>
<gene>
    <name evidence="1" type="ORF">RM609_07235</name>
</gene>